<dbReference type="Pfam" id="PF08666">
    <property type="entry name" value="SAF"/>
    <property type="match status" value="1"/>
</dbReference>
<organism evidence="2 3">
    <name type="scientific">Candidatus Roizmanbacteria bacterium RIFCSPLOWO2_02_FULL_36_11</name>
    <dbReference type="NCBI Taxonomy" id="1802071"/>
    <lineage>
        <taxon>Bacteria</taxon>
        <taxon>Candidatus Roizmaniibacteriota</taxon>
    </lineage>
</organism>
<dbReference type="InterPro" id="IPR013974">
    <property type="entry name" value="SAF"/>
</dbReference>
<dbReference type="InterPro" id="IPR013785">
    <property type="entry name" value="Aldolase_TIM"/>
</dbReference>
<dbReference type="EMBL" id="MGAV01000002">
    <property type="protein sequence ID" value="OGK55560.1"/>
    <property type="molecule type" value="Genomic_DNA"/>
</dbReference>
<gene>
    <name evidence="2" type="ORF">A3H78_05350</name>
</gene>
<feature type="domain" description="AFP-like" evidence="1">
    <location>
        <begin position="295"/>
        <end position="351"/>
    </location>
</feature>
<dbReference type="Gene3D" id="3.20.20.70">
    <property type="entry name" value="Aldolase class I"/>
    <property type="match status" value="1"/>
</dbReference>
<evidence type="ECO:0000259" key="1">
    <source>
        <dbReference type="PROSITE" id="PS50844"/>
    </source>
</evidence>
<dbReference type="PANTHER" id="PTHR42966">
    <property type="entry name" value="N-ACETYLNEURAMINATE SYNTHASE"/>
    <property type="match status" value="1"/>
</dbReference>
<dbReference type="InterPro" id="IPR057736">
    <property type="entry name" value="SAF_PseI/NeuA/NeuB"/>
</dbReference>
<dbReference type="GO" id="GO:0016051">
    <property type="term" value="P:carbohydrate biosynthetic process"/>
    <property type="evidence" value="ECO:0007669"/>
    <property type="project" value="InterPro"/>
</dbReference>
<dbReference type="Proteomes" id="UP000177418">
    <property type="component" value="Unassembled WGS sequence"/>
</dbReference>
<protein>
    <recommendedName>
        <fullName evidence="1">AFP-like domain-containing protein</fullName>
    </recommendedName>
</protein>
<comment type="caution">
    <text evidence="2">The sequence shown here is derived from an EMBL/GenBank/DDBJ whole genome shotgun (WGS) entry which is preliminary data.</text>
</comment>
<dbReference type="AlphaFoldDB" id="A0A1F7JIZ3"/>
<dbReference type="InterPro" id="IPR036732">
    <property type="entry name" value="AFP_Neu5c_C_sf"/>
</dbReference>
<dbReference type="PROSITE" id="PS50844">
    <property type="entry name" value="AFP_LIKE"/>
    <property type="match status" value="1"/>
</dbReference>
<dbReference type="SMART" id="SM00858">
    <property type="entry name" value="SAF"/>
    <property type="match status" value="1"/>
</dbReference>
<proteinExistence type="predicted"/>
<dbReference type="InterPro" id="IPR051690">
    <property type="entry name" value="PseI-like"/>
</dbReference>
<dbReference type="CDD" id="cd11615">
    <property type="entry name" value="SAF_NeuB_like"/>
    <property type="match status" value="1"/>
</dbReference>
<sequence length="351" mass="39624">MAKQTFKIGKKIIKENGDIFIIAEAGVNHNSRLDLALRLVDAAADSGADAVKFQTFKPENVVTPKGKMATYQKRNLGTTTSQLNMLRKLALPDKFYKPIIERCHKRNILFLSTPQGGRQSVNFLERFKLPAYKIDSGNLTNYLLLDHIARLKKPIILSTGMASYKEIKDAVNFVKSRNNHKIAILHCTTDYPCQITDVNLEVMERMMSRFDVPVGYSDHSQDIQVAIMIASMGAAVYEFHITLDKKLQGPDHHASSNPSDAKAKIMAIRKVKIIMGSNIKPAKCEIPYIKEVRRSLVYINDLKKGQILTLKDIEGKRPATGISARYYQSFLGKKLIKDVKIDQQLSKRDFI</sequence>
<name>A0A1F7JIZ3_9BACT</name>
<dbReference type="InterPro" id="IPR006190">
    <property type="entry name" value="SAF_AFP_Neu5Ac"/>
</dbReference>
<dbReference type="InterPro" id="IPR013132">
    <property type="entry name" value="PseI/NeuA/B-like_N"/>
</dbReference>
<dbReference type="GO" id="GO:0047444">
    <property type="term" value="F:N-acylneuraminate-9-phosphate synthase activity"/>
    <property type="evidence" value="ECO:0007669"/>
    <property type="project" value="TreeGrafter"/>
</dbReference>
<reference evidence="2 3" key="1">
    <citation type="journal article" date="2016" name="Nat. Commun.">
        <title>Thousands of microbial genomes shed light on interconnected biogeochemical processes in an aquifer system.</title>
        <authorList>
            <person name="Anantharaman K."/>
            <person name="Brown C.T."/>
            <person name="Hug L.A."/>
            <person name="Sharon I."/>
            <person name="Castelle C.J."/>
            <person name="Probst A.J."/>
            <person name="Thomas B.C."/>
            <person name="Singh A."/>
            <person name="Wilkins M.J."/>
            <person name="Karaoz U."/>
            <person name="Brodie E.L."/>
            <person name="Williams K.H."/>
            <person name="Hubbard S.S."/>
            <person name="Banfield J.F."/>
        </authorList>
    </citation>
    <scope>NUCLEOTIDE SEQUENCE [LARGE SCALE GENOMIC DNA]</scope>
</reference>
<dbReference type="Pfam" id="PF03102">
    <property type="entry name" value="NeuB"/>
    <property type="match status" value="1"/>
</dbReference>
<dbReference type="Gene3D" id="3.90.1210.10">
    <property type="entry name" value="Antifreeze-like/N-acetylneuraminic acid synthase C-terminal domain"/>
    <property type="match status" value="1"/>
</dbReference>
<dbReference type="SUPFAM" id="SSF51569">
    <property type="entry name" value="Aldolase"/>
    <property type="match status" value="1"/>
</dbReference>
<evidence type="ECO:0000313" key="2">
    <source>
        <dbReference type="EMBL" id="OGK55560.1"/>
    </source>
</evidence>
<accession>A0A1F7JIZ3</accession>
<dbReference type="PANTHER" id="PTHR42966:SF1">
    <property type="entry name" value="SIALIC ACID SYNTHASE"/>
    <property type="match status" value="1"/>
</dbReference>
<evidence type="ECO:0000313" key="3">
    <source>
        <dbReference type="Proteomes" id="UP000177418"/>
    </source>
</evidence>
<dbReference type="SUPFAM" id="SSF51269">
    <property type="entry name" value="AFP III-like domain"/>
    <property type="match status" value="1"/>
</dbReference>